<name>A0A834SFL7_9FABA</name>
<comment type="caution">
    <text evidence="2">The sequence shown here is derived from an EMBL/GenBank/DDBJ whole genome shotgun (WGS) entry which is preliminary data.</text>
</comment>
<accession>A0A834SFL7</accession>
<organism evidence="2 3">
    <name type="scientific">Senna tora</name>
    <dbReference type="NCBI Taxonomy" id="362788"/>
    <lineage>
        <taxon>Eukaryota</taxon>
        <taxon>Viridiplantae</taxon>
        <taxon>Streptophyta</taxon>
        <taxon>Embryophyta</taxon>
        <taxon>Tracheophyta</taxon>
        <taxon>Spermatophyta</taxon>
        <taxon>Magnoliopsida</taxon>
        <taxon>eudicotyledons</taxon>
        <taxon>Gunneridae</taxon>
        <taxon>Pentapetalae</taxon>
        <taxon>rosids</taxon>
        <taxon>fabids</taxon>
        <taxon>Fabales</taxon>
        <taxon>Fabaceae</taxon>
        <taxon>Caesalpinioideae</taxon>
        <taxon>Cassia clade</taxon>
        <taxon>Senna</taxon>
    </lineage>
</organism>
<evidence type="ECO:0000313" key="2">
    <source>
        <dbReference type="EMBL" id="KAF7803485.1"/>
    </source>
</evidence>
<protein>
    <submittedName>
        <fullName evidence="2">Uncharacterized protein</fullName>
    </submittedName>
</protein>
<evidence type="ECO:0000313" key="3">
    <source>
        <dbReference type="Proteomes" id="UP000634136"/>
    </source>
</evidence>
<sequence length="117" mass="12567">MMYIDPTSKGGGKATSYSERWDRPPQKLRVVGIRIAEPEDLRRLRGGVIDGDITLGRESAGEAGVATAVAGIGVVFVVVGEGVGGRRVDVQLLAVDAEGIEGRHLYRLDFLSLEFDL</sequence>
<dbReference type="EMBL" id="JAAIUW010000013">
    <property type="protein sequence ID" value="KAF7803485.1"/>
    <property type="molecule type" value="Genomic_DNA"/>
</dbReference>
<gene>
    <name evidence="2" type="ORF">G2W53_042596</name>
</gene>
<dbReference type="Proteomes" id="UP000634136">
    <property type="component" value="Unassembled WGS sequence"/>
</dbReference>
<reference evidence="2" key="1">
    <citation type="submission" date="2020-09" db="EMBL/GenBank/DDBJ databases">
        <title>Genome-Enabled Discovery of Anthraquinone Biosynthesis in Senna tora.</title>
        <authorList>
            <person name="Kang S.-H."/>
            <person name="Pandey R.P."/>
            <person name="Lee C.-M."/>
            <person name="Sim J.-S."/>
            <person name="Jeong J.-T."/>
            <person name="Choi B.-S."/>
            <person name="Jung M."/>
            <person name="Ginzburg D."/>
            <person name="Zhao K."/>
            <person name="Won S.Y."/>
            <person name="Oh T.-J."/>
            <person name="Yu Y."/>
            <person name="Kim N.-H."/>
            <person name="Lee O.R."/>
            <person name="Lee T.-H."/>
            <person name="Bashyal P."/>
            <person name="Kim T.-S."/>
            <person name="Lee W.-H."/>
            <person name="Kawkins C."/>
            <person name="Kim C.-K."/>
            <person name="Kim J.S."/>
            <person name="Ahn B.O."/>
            <person name="Rhee S.Y."/>
            <person name="Sohng J.K."/>
        </authorList>
    </citation>
    <scope>NUCLEOTIDE SEQUENCE</scope>
    <source>
        <tissue evidence="2">Leaf</tissue>
    </source>
</reference>
<evidence type="ECO:0000256" key="1">
    <source>
        <dbReference type="SAM" id="MobiDB-lite"/>
    </source>
</evidence>
<dbReference type="AlphaFoldDB" id="A0A834SFL7"/>
<proteinExistence type="predicted"/>
<keyword evidence="3" id="KW-1185">Reference proteome</keyword>
<feature type="region of interest" description="Disordered" evidence="1">
    <location>
        <begin position="1"/>
        <end position="21"/>
    </location>
</feature>